<keyword evidence="2" id="KW-0812">Transmembrane</keyword>
<keyword evidence="2" id="KW-1133">Transmembrane helix</keyword>
<feature type="transmembrane region" description="Helical" evidence="2">
    <location>
        <begin position="108"/>
        <end position="128"/>
    </location>
</feature>
<dbReference type="InterPro" id="IPR036259">
    <property type="entry name" value="MFS_trans_sf"/>
</dbReference>
<evidence type="ECO:0000256" key="2">
    <source>
        <dbReference type="SAM" id="Phobius"/>
    </source>
</evidence>
<dbReference type="SUPFAM" id="SSF103473">
    <property type="entry name" value="MFS general substrate transporter"/>
    <property type="match status" value="1"/>
</dbReference>
<feature type="transmembrane region" description="Helical" evidence="2">
    <location>
        <begin position="149"/>
        <end position="172"/>
    </location>
</feature>
<name>A0A927MVW5_9ACTN</name>
<comment type="caution">
    <text evidence="3">The sequence shown here is derived from an EMBL/GenBank/DDBJ whole genome shotgun (WGS) entry which is preliminary data.</text>
</comment>
<evidence type="ECO:0000256" key="1">
    <source>
        <dbReference type="SAM" id="MobiDB-lite"/>
    </source>
</evidence>
<dbReference type="Gene3D" id="1.20.1250.20">
    <property type="entry name" value="MFS general substrate transporter like domains"/>
    <property type="match status" value="1"/>
</dbReference>
<reference evidence="3" key="1">
    <citation type="submission" date="2020-10" db="EMBL/GenBank/DDBJ databases">
        <title>Sequencing the genomes of 1000 actinobacteria strains.</title>
        <authorList>
            <person name="Klenk H.-P."/>
        </authorList>
    </citation>
    <scope>NUCLEOTIDE SEQUENCE</scope>
    <source>
        <strain evidence="3">DSM 45354</strain>
    </source>
</reference>
<feature type="compositionally biased region" description="Low complexity" evidence="1">
    <location>
        <begin position="247"/>
        <end position="259"/>
    </location>
</feature>
<evidence type="ECO:0008006" key="5">
    <source>
        <dbReference type="Google" id="ProtNLM"/>
    </source>
</evidence>
<evidence type="ECO:0000313" key="3">
    <source>
        <dbReference type="EMBL" id="MBE1607214.1"/>
    </source>
</evidence>
<dbReference type="RefSeq" id="WP_202896440.1">
    <property type="nucleotide sequence ID" value="NZ_BAABJL010000158.1"/>
</dbReference>
<gene>
    <name evidence="3" type="ORF">HEB94_004062</name>
</gene>
<feature type="region of interest" description="Disordered" evidence="1">
    <location>
        <begin position="221"/>
        <end position="259"/>
    </location>
</feature>
<protein>
    <recommendedName>
        <fullName evidence="5">Major Facilitator Superfamily protein</fullName>
    </recommendedName>
</protein>
<dbReference type="AlphaFoldDB" id="A0A927MVW5"/>
<evidence type="ECO:0000313" key="4">
    <source>
        <dbReference type="Proteomes" id="UP000638648"/>
    </source>
</evidence>
<feature type="transmembrane region" description="Helical" evidence="2">
    <location>
        <begin position="184"/>
        <end position="202"/>
    </location>
</feature>
<sequence>MAGGTARPGVRRLRGRHLGAVPFYNQFYLLLPLEATRVTGWSAATGGVFLVSTLVTLAAQVRLVKWLAGRVAPGMVIAGGLFLSAAAFVPLGLSAAMVSDADGGGTTASLLLAAVPVLLATVTLTVSLDGAQPYAQEVTIGFARNGLTGTYLGMAMTGSGIATAAGNAGTGYLDDLGQRASSPWLSAGVLAVLALAAGLTVLRLQRQGRLVGVEAPAEVVETANPSPPKPERAATPTIEEAVPELDAAATPAGRGRTGS</sequence>
<proteinExistence type="predicted"/>
<dbReference type="EMBL" id="JADBEM010000001">
    <property type="protein sequence ID" value="MBE1607214.1"/>
    <property type="molecule type" value="Genomic_DNA"/>
</dbReference>
<feature type="transmembrane region" description="Helical" evidence="2">
    <location>
        <begin position="71"/>
        <end position="96"/>
    </location>
</feature>
<feature type="transmembrane region" description="Helical" evidence="2">
    <location>
        <begin position="38"/>
        <end position="59"/>
    </location>
</feature>
<organism evidence="3 4">
    <name type="scientific">Actinopolymorpha pittospori</name>
    <dbReference type="NCBI Taxonomy" id="648752"/>
    <lineage>
        <taxon>Bacteria</taxon>
        <taxon>Bacillati</taxon>
        <taxon>Actinomycetota</taxon>
        <taxon>Actinomycetes</taxon>
        <taxon>Propionibacteriales</taxon>
        <taxon>Actinopolymorphaceae</taxon>
        <taxon>Actinopolymorpha</taxon>
    </lineage>
</organism>
<dbReference type="Proteomes" id="UP000638648">
    <property type="component" value="Unassembled WGS sequence"/>
</dbReference>
<keyword evidence="4" id="KW-1185">Reference proteome</keyword>
<accession>A0A927MVW5</accession>
<keyword evidence="2" id="KW-0472">Membrane</keyword>